<accession>A0AA39CEW4</accession>
<protein>
    <recommendedName>
        <fullName evidence="6">Metallo-beta-lactamase domain-containing protein</fullName>
    </recommendedName>
</protein>
<dbReference type="InterPro" id="IPR036388">
    <property type="entry name" value="WH-like_DNA-bd_sf"/>
</dbReference>
<dbReference type="GO" id="GO:0016787">
    <property type="term" value="F:hydrolase activity"/>
    <property type="evidence" value="ECO:0007669"/>
    <property type="project" value="UniProtKB-KW"/>
</dbReference>
<evidence type="ECO:0000313" key="8">
    <source>
        <dbReference type="Proteomes" id="UP001172673"/>
    </source>
</evidence>
<dbReference type="PANTHER" id="PTHR23131">
    <property type="entry name" value="ENDORIBONUCLEASE LACTB2"/>
    <property type="match status" value="1"/>
</dbReference>
<evidence type="ECO:0000256" key="3">
    <source>
        <dbReference type="ARBA" id="ARBA00022723"/>
    </source>
</evidence>
<evidence type="ECO:0000256" key="2">
    <source>
        <dbReference type="ARBA" id="ARBA00007749"/>
    </source>
</evidence>
<dbReference type="GO" id="GO:0044550">
    <property type="term" value="P:secondary metabolite biosynthetic process"/>
    <property type="evidence" value="ECO:0007669"/>
    <property type="project" value="TreeGrafter"/>
</dbReference>
<feature type="domain" description="Metallo-beta-lactamase" evidence="6">
    <location>
        <begin position="59"/>
        <end position="212"/>
    </location>
</feature>
<evidence type="ECO:0000256" key="5">
    <source>
        <dbReference type="ARBA" id="ARBA00022833"/>
    </source>
</evidence>
<dbReference type="InterPro" id="IPR036866">
    <property type="entry name" value="RibonucZ/Hydroxyglut_hydro"/>
</dbReference>
<gene>
    <name evidence="7" type="ORF">H2200_009794</name>
</gene>
<dbReference type="Gene3D" id="1.10.10.10">
    <property type="entry name" value="Winged helix-like DNA-binding domain superfamily/Winged helix DNA-binding domain"/>
    <property type="match status" value="1"/>
</dbReference>
<dbReference type="SMART" id="SM00849">
    <property type="entry name" value="Lactamase_B"/>
    <property type="match status" value="1"/>
</dbReference>
<dbReference type="Proteomes" id="UP001172673">
    <property type="component" value="Unassembled WGS sequence"/>
</dbReference>
<dbReference type="Gene3D" id="3.60.15.10">
    <property type="entry name" value="Ribonuclease Z/Hydroxyacylglutathione hydrolase-like"/>
    <property type="match status" value="1"/>
</dbReference>
<name>A0AA39CEW4_9EURO</name>
<dbReference type="Pfam" id="PF00753">
    <property type="entry name" value="Lactamase_B"/>
    <property type="match status" value="1"/>
</dbReference>
<dbReference type="InterPro" id="IPR001279">
    <property type="entry name" value="Metallo-B-lactamas"/>
</dbReference>
<evidence type="ECO:0000313" key="7">
    <source>
        <dbReference type="EMBL" id="KAJ9605945.1"/>
    </source>
</evidence>
<keyword evidence="4" id="KW-0378">Hydrolase</keyword>
<dbReference type="CDD" id="cd07722">
    <property type="entry name" value="LACTB2-like_MBL-fold"/>
    <property type="match status" value="1"/>
</dbReference>
<comment type="similarity">
    <text evidence="2">Belongs to the metallo-beta-lactamase superfamily.</text>
</comment>
<dbReference type="SUPFAM" id="SSF56281">
    <property type="entry name" value="Metallo-hydrolase/oxidoreductase"/>
    <property type="match status" value="1"/>
</dbReference>
<keyword evidence="3" id="KW-0479">Metal-binding</keyword>
<evidence type="ECO:0000256" key="1">
    <source>
        <dbReference type="ARBA" id="ARBA00001947"/>
    </source>
</evidence>
<dbReference type="InterPro" id="IPR050662">
    <property type="entry name" value="Sec-metab_biosynth-thioest"/>
</dbReference>
<proteinExistence type="inferred from homology"/>
<reference evidence="7" key="1">
    <citation type="submission" date="2022-10" db="EMBL/GenBank/DDBJ databases">
        <title>Culturing micro-colonial fungi from biological soil crusts in the Mojave desert and describing Neophaeococcomyces mojavensis, and introducing the new genera and species Taxawa tesnikishii.</title>
        <authorList>
            <person name="Kurbessoian T."/>
            <person name="Stajich J.E."/>
        </authorList>
    </citation>
    <scope>NUCLEOTIDE SEQUENCE</scope>
    <source>
        <strain evidence="7">TK_41</strain>
    </source>
</reference>
<evidence type="ECO:0000256" key="4">
    <source>
        <dbReference type="ARBA" id="ARBA00022801"/>
    </source>
</evidence>
<keyword evidence="5" id="KW-0862">Zinc</keyword>
<dbReference type="EMBL" id="JAPDRK010000015">
    <property type="protein sequence ID" value="KAJ9605945.1"/>
    <property type="molecule type" value="Genomic_DNA"/>
</dbReference>
<dbReference type="AlphaFoldDB" id="A0AA39CEW4"/>
<organism evidence="7 8">
    <name type="scientific">Cladophialophora chaetospira</name>
    <dbReference type="NCBI Taxonomy" id="386627"/>
    <lineage>
        <taxon>Eukaryota</taxon>
        <taxon>Fungi</taxon>
        <taxon>Dikarya</taxon>
        <taxon>Ascomycota</taxon>
        <taxon>Pezizomycotina</taxon>
        <taxon>Eurotiomycetes</taxon>
        <taxon>Chaetothyriomycetidae</taxon>
        <taxon>Chaetothyriales</taxon>
        <taxon>Herpotrichiellaceae</taxon>
        <taxon>Cladophialophora</taxon>
    </lineage>
</organism>
<evidence type="ECO:0000259" key="6">
    <source>
        <dbReference type="SMART" id="SM00849"/>
    </source>
</evidence>
<dbReference type="GO" id="GO:0046872">
    <property type="term" value="F:metal ion binding"/>
    <property type="evidence" value="ECO:0007669"/>
    <property type="project" value="UniProtKB-KW"/>
</dbReference>
<sequence length="335" mass="37174">MQDDKGGYRQINKALNICAFEDYLKVQTASLPRIADVEKLTGRVLRILGQNPGKFTLQGTNTYILGTGPRRILIDTGGGEPRWMKLVETTLKSKGISLSHVLLTHWHGDHTGGVPDLLRVYPHLRNSIYKNDPGNGQQNIIDGQVFHAEGATVRAVHTPGHSEDHMCFILEEERAMFTGDNILGHGTSAVEDLGIFMATLQKMYEQKCVTGHSAHGLPISDLPNKLAGELQGKLRRERQVMNALGRFRSRGARSVTIKDLVSEIYGYTIHEETRTLALEPFIDEVLRKLAVDGKVAFERRGSLKKWYSVAAAQTSPGEVKISSTVQVQVQEILVE</sequence>
<keyword evidence="8" id="KW-1185">Reference proteome</keyword>
<comment type="caution">
    <text evidence="7">The sequence shown here is derived from an EMBL/GenBank/DDBJ whole genome shotgun (WGS) entry which is preliminary data.</text>
</comment>
<dbReference type="FunFam" id="3.60.15.10:FF:000041">
    <property type="entry name" value="Metallo-beta-lactamase domain protein"/>
    <property type="match status" value="1"/>
</dbReference>
<comment type="cofactor">
    <cofactor evidence="1">
        <name>Zn(2+)</name>
        <dbReference type="ChEBI" id="CHEBI:29105"/>
    </cofactor>
</comment>
<dbReference type="PANTHER" id="PTHR23131:SF3">
    <property type="entry name" value="ATROCHRYSONE CARBOXYL ACP THIOESTERASE"/>
    <property type="match status" value="1"/>
</dbReference>
<dbReference type="InterPro" id="IPR047921">
    <property type="entry name" value="LACTB2-like_MBL-fold"/>
</dbReference>